<keyword evidence="6" id="KW-1185">Reference proteome</keyword>
<accession>A0A833RDQ5</accession>
<evidence type="ECO:0000259" key="4">
    <source>
        <dbReference type="PROSITE" id="PS51352"/>
    </source>
</evidence>
<evidence type="ECO:0000313" key="5">
    <source>
        <dbReference type="EMBL" id="KAF3337261.1"/>
    </source>
</evidence>
<dbReference type="InterPro" id="IPR017937">
    <property type="entry name" value="Thioredoxin_CS"/>
</dbReference>
<name>A0A833RDQ5_9POAL</name>
<feature type="compositionally biased region" description="Low complexity" evidence="3">
    <location>
        <begin position="1"/>
        <end position="18"/>
    </location>
</feature>
<dbReference type="OrthoDB" id="10263751at2759"/>
<keyword evidence="1" id="KW-1015">Disulfide bond</keyword>
<sequence length="229" mass="25058">MALRISLSSSPSLHPTPSGRNCSSTSSLVPTRCVDWSSNKRRVASGISKEIRRESIVAVRCSLEATQEAAAAVAVEGQVTEVSKDTFWPIVNAAGDKVVVLDMYTQWCGPCKIIAPKYQELSEKYLDVVFLKLDCNQDNRPLAKELGLRVLKKPVSLILINPKPVSLKKPVSLILIIPKTQRVPLSLSYTIISIDLPIDVSHCSFDPPNLLTAAHSNAKPLYPPQVANF</sequence>
<dbReference type="Gene3D" id="3.40.30.10">
    <property type="entry name" value="Glutaredoxin"/>
    <property type="match status" value="1"/>
</dbReference>
<dbReference type="PANTHER" id="PTHR46115">
    <property type="entry name" value="THIOREDOXIN-LIKE PROTEIN 1"/>
    <property type="match status" value="1"/>
</dbReference>
<dbReference type="InterPro" id="IPR036249">
    <property type="entry name" value="Thioredoxin-like_sf"/>
</dbReference>
<feature type="domain" description="Thioredoxin" evidence="4">
    <location>
        <begin position="61"/>
        <end position="197"/>
    </location>
</feature>
<dbReference type="Pfam" id="PF00085">
    <property type="entry name" value="Thioredoxin"/>
    <property type="match status" value="1"/>
</dbReference>
<comment type="similarity">
    <text evidence="2">Belongs to the thioredoxin family. Plant F-type subfamily.</text>
</comment>
<evidence type="ECO:0000256" key="1">
    <source>
        <dbReference type="ARBA" id="ARBA00023157"/>
    </source>
</evidence>
<feature type="region of interest" description="Disordered" evidence="3">
    <location>
        <begin position="1"/>
        <end position="29"/>
    </location>
</feature>
<dbReference type="Proteomes" id="UP000623129">
    <property type="component" value="Unassembled WGS sequence"/>
</dbReference>
<dbReference type="PROSITE" id="PS00194">
    <property type="entry name" value="THIOREDOXIN_1"/>
    <property type="match status" value="1"/>
</dbReference>
<reference evidence="5" key="1">
    <citation type="submission" date="2020-01" db="EMBL/GenBank/DDBJ databases">
        <title>Genome sequence of Kobresia littledalei, the first chromosome-level genome in the family Cyperaceae.</title>
        <authorList>
            <person name="Qu G."/>
        </authorList>
    </citation>
    <scope>NUCLEOTIDE SEQUENCE</scope>
    <source>
        <strain evidence="5">C.B.Clarke</strain>
        <tissue evidence="5">Leaf</tissue>
    </source>
</reference>
<evidence type="ECO:0000256" key="3">
    <source>
        <dbReference type="SAM" id="MobiDB-lite"/>
    </source>
</evidence>
<protein>
    <submittedName>
        <fullName evidence="5">Thioredoxin F</fullName>
    </submittedName>
</protein>
<dbReference type="CDD" id="cd02947">
    <property type="entry name" value="TRX_family"/>
    <property type="match status" value="1"/>
</dbReference>
<organism evidence="5 6">
    <name type="scientific">Carex littledalei</name>
    <dbReference type="NCBI Taxonomy" id="544730"/>
    <lineage>
        <taxon>Eukaryota</taxon>
        <taxon>Viridiplantae</taxon>
        <taxon>Streptophyta</taxon>
        <taxon>Embryophyta</taxon>
        <taxon>Tracheophyta</taxon>
        <taxon>Spermatophyta</taxon>
        <taxon>Magnoliopsida</taxon>
        <taxon>Liliopsida</taxon>
        <taxon>Poales</taxon>
        <taxon>Cyperaceae</taxon>
        <taxon>Cyperoideae</taxon>
        <taxon>Cariceae</taxon>
        <taxon>Carex</taxon>
        <taxon>Carex subgen. Euthyceras</taxon>
    </lineage>
</organism>
<dbReference type="InterPro" id="IPR013766">
    <property type="entry name" value="Thioredoxin_domain"/>
</dbReference>
<dbReference type="AlphaFoldDB" id="A0A833RDQ5"/>
<gene>
    <name evidence="5" type="ORF">FCM35_KLT17848</name>
</gene>
<dbReference type="EMBL" id="SWLB01000006">
    <property type="protein sequence ID" value="KAF3337261.1"/>
    <property type="molecule type" value="Genomic_DNA"/>
</dbReference>
<feature type="compositionally biased region" description="Polar residues" evidence="3">
    <location>
        <begin position="19"/>
        <end position="29"/>
    </location>
</feature>
<dbReference type="SUPFAM" id="SSF52833">
    <property type="entry name" value="Thioredoxin-like"/>
    <property type="match status" value="1"/>
</dbReference>
<proteinExistence type="inferred from homology"/>
<comment type="caution">
    <text evidence="5">The sequence shown here is derived from an EMBL/GenBank/DDBJ whole genome shotgun (WGS) entry which is preliminary data.</text>
</comment>
<evidence type="ECO:0000313" key="6">
    <source>
        <dbReference type="Proteomes" id="UP000623129"/>
    </source>
</evidence>
<dbReference type="PROSITE" id="PS51352">
    <property type="entry name" value="THIOREDOXIN_2"/>
    <property type="match status" value="1"/>
</dbReference>
<evidence type="ECO:0000256" key="2">
    <source>
        <dbReference type="ARBA" id="ARBA00038337"/>
    </source>
</evidence>